<proteinExistence type="predicted"/>
<reference evidence="2 3" key="1">
    <citation type="submission" date="2024-11" db="EMBL/GenBank/DDBJ databases">
        <title>Chromosome-level genome assembly of the freshwater bivalve Anodonta woodiana.</title>
        <authorList>
            <person name="Chen X."/>
        </authorList>
    </citation>
    <scope>NUCLEOTIDE SEQUENCE [LARGE SCALE GENOMIC DNA]</scope>
    <source>
        <strain evidence="2">MN2024</strain>
        <tissue evidence="2">Gills</tissue>
    </source>
</reference>
<dbReference type="InterPro" id="IPR036875">
    <property type="entry name" value="Znf_CCHC_sf"/>
</dbReference>
<dbReference type="AlphaFoldDB" id="A0ABD3UTT2"/>
<accession>A0ABD3UTT2</accession>
<evidence type="ECO:0000313" key="3">
    <source>
        <dbReference type="Proteomes" id="UP001634394"/>
    </source>
</evidence>
<sequence length="110" mass="12688">VAGLNDQSEETSSYNKGRPDPSLENTLKQVMEKLDKIEMNNNSRWEKKPQSQPFKSRSCFICHSVDHFFRKCPIYQKCQNQMEAGISTYKGANTQQTQYKQQGNSRPSAH</sequence>
<organism evidence="2 3">
    <name type="scientific">Sinanodonta woodiana</name>
    <name type="common">Chinese pond mussel</name>
    <name type="synonym">Anodonta woodiana</name>
    <dbReference type="NCBI Taxonomy" id="1069815"/>
    <lineage>
        <taxon>Eukaryota</taxon>
        <taxon>Metazoa</taxon>
        <taxon>Spiralia</taxon>
        <taxon>Lophotrochozoa</taxon>
        <taxon>Mollusca</taxon>
        <taxon>Bivalvia</taxon>
        <taxon>Autobranchia</taxon>
        <taxon>Heteroconchia</taxon>
        <taxon>Palaeoheterodonta</taxon>
        <taxon>Unionida</taxon>
        <taxon>Unionoidea</taxon>
        <taxon>Unionidae</taxon>
        <taxon>Unioninae</taxon>
        <taxon>Sinanodonta</taxon>
    </lineage>
</organism>
<keyword evidence="3" id="KW-1185">Reference proteome</keyword>
<dbReference type="SUPFAM" id="SSF57756">
    <property type="entry name" value="Retrovirus zinc finger-like domains"/>
    <property type="match status" value="1"/>
</dbReference>
<gene>
    <name evidence="2" type="ORF">ACJMK2_016124</name>
</gene>
<evidence type="ECO:0000313" key="2">
    <source>
        <dbReference type="EMBL" id="KAL3852495.1"/>
    </source>
</evidence>
<dbReference type="Proteomes" id="UP001634394">
    <property type="component" value="Unassembled WGS sequence"/>
</dbReference>
<feature type="region of interest" description="Disordered" evidence="1">
    <location>
        <begin position="1"/>
        <end position="24"/>
    </location>
</feature>
<comment type="caution">
    <text evidence="2">The sequence shown here is derived from an EMBL/GenBank/DDBJ whole genome shotgun (WGS) entry which is preliminary data.</text>
</comment>
<evidence type="ECO:0008006" key="4">
    <source>
        <dbReference type="Google" id="ProtNLM"/>
    </source>
</evidence>
<feature type="non-terminal residue" evidence="2">
    <location>
        <position position="1"/>
    </location>
</feature>
<evidence type="ECO:0000256" key="1">
    <source>
        <dbReference type="SAM" id="MobiDB-lite"/>
    </source>
</evidence>
<protein>
    <recommendedName>
        <fullName evidence="4">CCHC-type domain-containing protein</fullName>
    </recommendedName>
</protein>
<name>A0ABD3UTT2_SINWO</name>
<dbReference type="EMBL" id="JBJQND010000015">
    <property type="protein sequence ID" value="KAL3852495.1"/>
    <property type="molecule type" value="Genomic_DNA"/>
</dbReference>